<name>A0AAV2D6W0_9ROSI</name>
<evidence type="ECO:0000256" key="1">
    <source>
        <dbReference type="SAM" id="Phobius"/>
    </source>
</evidence>
<sequence length="79" mass="7702">MISRNRSKAASNGRESIIIPSTMRGACLTKLVWSLLCGGAGLGSSLLCGGGGLALGKKQIGISGSAGAEQLGGAVSAQV</sequence>
<organism evidence="2 3">
    <name type="scientific">Linum trigynum</name>
    <dbReference type="NCBI Taxonomy" id="586398"/>
    <lineage>
        <taxon>Eukaryota</taxon>
        <taxon>Viridiplantae</taxon>
        <taxon>Streptophyta</taxon>
        <taxon>Embryophyta</taxon>
        <taxon>Tracheophyta</taxon>
        <taxon>Spermatophyta</taxon>
        <taxon>Magnoliopsida</taxon>
        <taxon>eudicotyledons</taxon>
        <taxon>Gunneridae</taxon>
        <taxon>Pentapetalae</taxon>
        <taxon>rosids</taxon>
        <taxon>fabids</taxon>
        <taxon>Malpighiales</taxon>
        <taxon>Linaceae</taxon>
        <taxon>Linum</taxon>
    </lineage>
</organism>
<keyword evidence="3" id="KW-1185">Reference proteome</keyword>
<reference evidence="2 3" key="1">
    <citation type="submission" date="2024-04" db="EMBL/GenBank/DDBJ databases">
        <authorList>
            <person name="Fracassetti M."/>
        </authorList>
    </citation>
    <scope>NUCLEOTIDE SEQUENCE [LARGE SCALE GENOMIC DNA]</scope>
</reference>
<keyword evidence="1" id="KW-0472">Membrane</keyword>
<evidence type="ECO:0000313" key="2">
    <source>
        <dbReference type="EMBL" id="CAL1368931.1"/>
    </source>
</evidence>
<gene>
    <name evidence="2" type="ORF">LTRI10_LOCUS11807</name>
</gene>
<evidence type="ECO:0000313" key="3">
    <source>
        <dbReference type="Proteomes" id="UP001497516"/>
    </source>
</evidence>
<dbReference type="Proteomes" id="UP001497516">
    <property type="component" value="Chromosome 2"/>
</dbReference>
<feature type="transmembrane region" description="Helical" evidence="1">
    <location>
        <begin position="31"/>
        <end position="55"/>
    </location>
</feature>
<keyword evidence="1" id="KW-1133">Transmembrane helix</keyword>
<accession>A0AAV2D6W0</accession>
<protein>
    <submittedName>
        <fullName evidence="2">Uncharacterized protein</fullName>
    </submittedName>
</protein>
<dbReference type="EMBL" id="OZ034815">
    <property type="protein sequence ID" value="CAL1368931.1"/>
    <property type="molecule type" value="Genomic_DNA"/>
</dbReference>
<keyword evidence="1" id="KW-0812">Transmembrane</keyword>
<proteinExistence type="predicted"/>
<dbReference type="AlphaFoldDB" id="A0AAV2D6W0"/>